<gene>
    <name evidence="3" type="ORF">KIPB_010294</name>
</gene>
<keyword evidence="4" id="KW-1185">Reference proteome</keyword>
<name>A0A9K3D6C2_9EUKA</name>
<accession>A0A9K3D6C2</accession>
<feature type="region of interest" description="Disordered" evidence="1">
    <location>
        <begin position="192"/>
        <end position="213"/>
    </location>
</feature>
<feature type="compositionally biased region" description="Basic and acidic residues" evidence="1">
    <location>
        <begin position="196"/>
        <end position="210"/>
    </location>
</feature>
<sequence>PEADSPYLIDAVNIFIGLCKMILRQQSTGTVSHDHANSVALSLLCSVLSNPGPAVASSSRFILHSQKHVFNVLLSTSVTDNVQILSLSLTLFRHVYRLYLPYLINEVSVFSLSLSPPLSLSIHFIVLSLPSIFSLILIVESYFDTILLKQLNAKVAYFDTILLKQLNAKDSPPEVRMEIIVAIAKLFGVQQESDSSMERERERERERQTETDPYLAEEQALENDMAGGRLLVDLYVNYDSVLARKNLFERIISSLSAYIKSLPTTPPSTVTDKSIRVILPRERRERERERAAKEQDALDGDTVEKSKLDKERERDKLPKSSDPTDVVLYLTSPSACALVSCSVHFHC</sequence>
<dbReference type="InterPro" id="IPR032691">
    <property type="entry name" value="Mon2/Sec7/BIG1-like_HUS"/>
</dbReference>
<dbReference type="EMBL" id="BDIP01003784">
    <property type="protein sequence ID" value="GIQ88118.1"/>
    <property type="molecule type" value="Genomic_DNA"/>
</dbReference>
<comment type="caution">
    <text evidence="3">The sequence shown here is derived from an EMBL/GenBank/DDBJ whole genome shotgun (WGS) entry which is preliminary data.</text>
</comment>
<proteinExistence type="predicted"/>
<dbReference type="Pfam" id="PF12783">
    <property type="entry name" value="Sec7-like_HUS"/>
    <property type="match status" value="1"/>
</dbReference>
<dbReference type="AlphaFoldDB" id="A0A9K3D6C2"/>
<feature type="non-terminal residue" evidence="3">
    <location>
        <position position="1"/>
    </location>
</feature>
<feature type="region of interest" description="Disordered" evidence="1">
    <location>
        <begin position="281"/>
        <end position="323"/>
    </location>
</feature>
<organism evidence="3 4">
    <name type="scientific">Kipferlia bialata</name>
    <dbReference type="NCBI Taxonomy" id="797122"/>
    <lineage>
        <taxon>Eukaryota</taxon>
        <taxon>Metamonada</taxon>
        <taxon>Carpediemonas-like organisms</taxon>
        <taxon>Kipferlia</taxon>
    </lineage>
</organism>
<evidence type="ECO:0000259" key="2">
    <source>
        <dbReference type="Pfam" id="PF12783"/>
    </source>
</evidence>
<feature type="domain" description="Mon2/Sec7/BIG1-like HUS" evidence="2">
    <location>
        <begin position="8"/>
        <end position="112"/>
    </location>
</feature>
<dbReference type="Proteomes" id="UP000265618">
    <property type="component" value="Unassembled WGS sequence"/>
</dbReference>
<protein>
    <recommendedName>
        <fullName evidence="2">Mon2/Sec7/BIG1-like HUS domain-containing protein</fullName>
    </recommendedName>
</protein>
<evidence type="ECO:0000256" key="1">
    <source>
        <dbReference type="SAM" id="MobiDB-lite"/>
    </source>
</evidence>
<reference evidence="3 4" key="1">
    <citation type="journal article" date="2018" name="PLoS ONE">
        <title>The draft genome of Kipferlia bialata reveals reductive genome evolution in fornicate parasites.</title>
        <authorList>
            <person name="Tanifuji G."/>
            <person name="Takabayashi S."/>
            <person name="Kume K."/>
            <person name="Takagi M."/>
            <person name="Nakayama T."/>
            <person name="Kamikawa R."/>
            <person name="Inagaki Y."/>
            <person name="Hashimoto T."/>
        </authorList>
    </citation>
    <scope>NUCLEOTIDE SEQUENCE [LARGE SCALE GENOMIC DNA]</scope>
    <source>
        <strain evidence="3">NY0173</strain>
    </source>
</reference>
<feature type="compositionally biased region" description="Basic and acidic residues" evidence="1">
    <location>
        <begin position="281"/>
        <end position="319"/>
    </location>
</feature>
<evidence type="ECO:0000313" key="4">
    <source>
        <dbReference type="Proteomes" id="UP000265618"/>
    </source>
</evidence>
<evidence type="ECO:0000313" key="3">
    <source>
        <dbReference type="EMBL" id="GIQ88118.1"/>
    </source>
</evidence>